<gene>
    <name evidence="1" type="ORF">A8806_103359</name>
</gene>
<protein>
    <submittedName>
        <fullName evidence="1">Uncharacterized protein</fullName>
    </submittedName>
</protein>
<reference evidence="1 2" key="1">
    <citation type="submission" date="2018-05" db="EMBL/GenBank/DDBJ databases">
        <title>The Hungate 1000. A catalogue of reference genomes from the rumen microbiome.</title>
        <authorList>
            <person name="Kelly W."/>
        </authorList>
    </citation>
    <scope>NUCLEOTIDE SEQUENCE [LARGE SCALE GENOMIC DNA]</scope>
    <source>
        <strain evidence="1 2">NLAE-zl-C242</strain>
    </source>
</reference>
<dbReference type="EMBL" id="QGDL01000003">
    <property type="protein sequence ID" value="PWJ30949.1"/>
    <property type="molecule type" value="Genomic_DNA"/>
</dbReference>
<evidence type="ECO:0000313" key="2">
    <source>
        <dbReference type="Proteomes" id="UP000245845"/>
    </source>
</evidence>
<comment type="caution">
    <text evidence="1">The sequence shown here is derived from an EMBL/GenBank/DDBJ whole genome shotgun (WGS) entry which is preliminary data.</text>
</comment>
<accession>A0A2Y9BCA8</accession>
<name>A0A2Y9BCA8_9FIRM</name>
<organism evidence="1 2">
    <name type="scientific">Faecalicatena orotica</name>
    <dbReference type="NCBI Taxonomy" id="1544"/>
    <lineage>
        <taxon>Bacteria</taxon>
        <taxon>Bacillati</taxon>
        <taxon>Bacillota</taxon>
        <taxon>Clostridia</taxon>
        <taxon>Lachnospirales</taxon>
        <taxon>Lachnospiraceae</taxon>
        <taxon>Faecalicatena</taxon>
    </lineage>
</organism>
<proteinExistence type="predicted"/>
<feature type="non-terminal residue" evidence="1">
    <location>
        <position position="29"/>
    </location>
</feature>
<evidence type="ECO:0000313" key="1">
    <source>
        <dbReference type="EMBL" id="PWJ30949.1"/>
    </source>
</evidence>
<dbReference type="AlphaFoldDB" id="A0A2Y9BCA8"/>
<sequence length="29" mass="3282">MSFAKQVKNNLLEIISGMALHPENFSKHP</sequence>
<dbReference type="Proteomes" id="UP000245845">
    <property type="component" value="Unassembled WGS sequence"/>
</dbReference>
<keyword evidence="2" id="KW-1185">Reference proteome</keyword>